<evidence type="ECO:0000313" key="6">
    <source>
        <dbReference type="EMBL" id="SKC66007.1"/>
    </source>
</evidence>
<dbReference type="Pfam" id="PF08241">
    <property type="entry name" value="Methyltransf_11"/>
    <property type="match status" value="1"/>
</dbReference>
<dbReference type="RefSeq" id="WP_079574614.1">
    <property type="nucleotide sequence ID" value="NZ_FUZQ01000004.1"/>
</dbReference>
<name>A0A1T5KQN9_9MICO</name>
<comment type="similarity">
    <text evidence="1">Belongs to the methyltransferase superfamily.</text>
</comment>
<dbReference type="PANTHER" id="PTHR44942:SF4">
    <property type="entry name" value="METHYLTRANSFERASE TYPE 11 DOMAIN-CONTAINING PROTEIN"/>
    <property type="match status" value="1"/>
</dbReference>
<dbReference type="EMBL" id="FUZQ01000004">
    <property type="protein sequence ID" value="SKC66007.1"/>
    <property type="molecule type" value="Genomic_DNA"/>
</dbReference>
<dbReference type="Proteomes" id="UP000189777">
    <property type="component" value="Unassembled WGS sequence"/>
</dbReference>
<evidence type="ECO:0000256" key="2">
    <source>
        <dbReference type="ARBA" id="ARBA00022603"/>
    </source>
</evidence>
<dbReference type="OrthoDB" id="9797252at2"/>
<protein>
    <submittedName>
        <fullName evidence="6">Methyltransferase domain-containing protein</fullName>
    </submittedName>
</protein>
<dbReference type="SUPFAM" id="SSF53335">
    <property type="entry name" value="S-adenosyl-L-methionine-dependent methyltransferases"/>
    <property type="match status" value="1"/>
</dbReference>
<dbReference type="STRING" id="526729.SAMN04324258_2276"/>
<keyword evidence="3 6" id="KW-0808">Transferase</keyword>
<feature type="region of interest" description="Disordered" evidence="4">
    <location>
        <begin position="1"/>
        <end position="25"/>
    </location>
</feature>
<keyword evidence="2 6" id="KW-0489">Methyltransferase</keyword>
<dbReference type="CDD" id="cd02440">
    <property type="entry name" value="AdoMet_MTases"/>
    <property type="match status" value="1"/>
</dbReference>
<gene>
    <name evidence="6" type="ORF">SAMN04324258_2276</name>
</gene>
<dbReference type="InterPro" id="IPR051052">
    <property type="entry name" value="Diverse_substrate_MTase"/>
</dbReference>
<evidence type="ECO:0000259" key="5">
    <source>
        <dbReference type="Pfam" id="PF08241"/>
    </source>
</evidence>
<keyword evidence="7" id="KW-1185">Reference proteome</keyword>
<organism evidence="6 7">
    <name type="scientific">Krasilnikoviella flava</name>
    <dbReference type="NCBI Taxonomy" id="526729"/>
    <lineage>
        <taxon>Bacteria</taxon>
        <taxon>Bacillati</taxon>
        <taxon>Actinomycetota</taxon>
        <taxon>Actinomycetes</taxon>
        <taxon>Micrococcales</taxon>
        <taxon>Promicromonosporaceae</taxon>
        <taxon>Krasilnikoviella</taxon>
    </lineage>
</organism>
<dbReference type="InterPro" id="IPR029063">
    <property type="entry name" value="SAM-dependent_MTases_sf"/>
</dbReference>
<accession>A0A1T5KQN9</accession>
<proteinExistence type="inferred from homology"/>
<dbReference type="GO" id="GO:0008757">
    <property type="term" value="F:S-adenosylmethionine-dependent methyltransferase activity"/>
    <property type="evidence" value="ECO:0007669"/>
    <property type="project" value="InterPro"/>
</dbReference>
<dbReference type="InterPro" id="IPR013216">
    <property type="entry name" value="Methyltransf_11"/>
</dbReference>
<dbReference type="AlphaFoldDB" id="A0A1T5KQN9"/>
<sequence>MPAPTPPQPTPPTGPSGRDPHSHADRAASFDRDAAVYAQVRPTYPREALAWLLPAGARDVLDLAAGTGKLTERAVDLVDNGTHVVAVDPSAAMLAELAARLPGVATHRGTAEAIPLGDASVDAVLVGQAWHWFDGDAAAAEVARVLRPGGTLGVLWNDRDGDVDWVARFGAILHQGDRLEPDPGRPDGPELGAAFDGVEAGTFRWTDRIPAGALRTLAGTRSYLLTLPEAEREERLAEVDALVATHPDLAGRPDVDLPYVTYAYRARRR</sequence>
<dbReference type="Gene3D" id="3.40.50.150">
    <property type="entry name" value="Vaccinia Virus protein VP39"/>
    <property type="match status" value="1"/>
</dbReference>
<dbReference type="GO" id="GO:0032259">
    <property type="term" value="P:methylation"/>
    <property type="evidence" value="ECO:0007669"/>
    <property type="project" value="UniProtKB-KW"/>
</dbReference>
<evidence type="ECO:0000313" key="7">
    <source>
        <dbReference type="Proteomes" id="UP000189777"/>
    </source>
</evidence>
<reference evidence="6 7" key="1">
    <citation type="submission" date="2017-02" db="EMBL/GenBank/DDBJ databases">
        <authorList>
            <person name="Peterson S.W."/>
        </authorList>
    </citation>
    <scope>NUCLEOTIDE SEQUENCE [LARGE SCALE GENOMIC DNA]</scope>
    <source>
        <strain evidence="6 7">DSM 21481</strain>
    </source>
</reference>
<evidence type="ECO:0000256" key="1">
    <source>
        <dbReference type="ARBA" id="ARBA00008361"/>
    </source>
</evidence>
<feature type="domain" description="Methyltransferase type 11" evidence="5">
    <location>
        <begin position="61"/>
        <end position="152"/>
    </location>
</feature>
<evidence type="ECO:0000256" key="4">
    <source>
        <dbReference type="SAM" id="MobiDB-lite"/>
    </source>
</evidence>
<dbReference type="PANTHER" id="PTHR44942">
    <property type="entry name" value="METHYLTRANSF_11 DOMAIN-CONTAINING PROTEIN"/>
    <property type="match status" value="1"/>
</dbReference>
<evidence type="ECO:0000256" key="3">
    <source>
        <dbReference type="ARBA" id="ARBA00022679"/>
    </source>
</evidence>
<feature type="compositionally biased region" description="Pro residues" evidence="4">
    <location>
        <begin position="1"/>
        <end position="14"/>
    </location>
</feature>